<evidence type="ECO:0000313" key="1">
    <source>
        <dbReference type="EMBL" id="BCE31530.1"/>
    </source>
</evidence>
<dbReference type="Pfam" id="PF21716">
    <property type="entry name" value="dnstrm_HI1420"/>
    <property type="match status" value="1"/>
</dbReference>
<dbReference type="PANTHER" id="PTHR40275:SF1">
    <property type="entry name" value="SSL7038 PROTEIN"/>
    <property type="match status" value="1"/>
</dbReference>
<protein>
    <submittedName>
        <fullName evidence="1">Putative addiction module antidote protein</fullName>
    </submittedName>
</protein>
<name>A0A809XY73_9BRAD</name>
<gene>
    <name evidence="1" type="ORF">XF2B_52990</name>
    <name evidence="2" type="ORF">XF3B_54000</name>
</gene>
<accession>A0A809XY73</accession>
<dbReference type="PANTHER" id="PTHR40275">
    <property type="entry name" value="SSL7038 PROTEIN"/>
    <property type="match status" value="1"/>
</dbReference>
<proteinExistence type="predicted"/>
<reference evidence="2" key="2">
    <citation type="submission" date="2020-05" db="EMBL/GenBank/DDBJ databases">
        <title>Complete genome sequence of Bradyrhizobium diazoefficiens XF3 isolated from soybean nodule.</title>
        <authorList>
            <person name="Noda R."/>
            <person name="Kakizaki K."/>
            <person name="Minamisawa K."/>
        </authorList>
    </citation>
    <scope>NUCLEOTIDE SEQUENCE</scope>
    <source>
        <strain evidence="2">XF3</strain>
    </source>
</reference>
<evidence type="ECO:0000313" key="2">
    <source>
        <dbReference type="EMBL" id="BCE40369.1"/>
    </source>
</evidence>
<reference evidence="1" key="1">
    <citation type="submission" date="2020-05" db="EMBL/GenBank/DDBJ databases">
        <title>Complete genome sequence of Bradyrhizobium diazoefficiens XF2 isolated from soybean nodule.</title>
        <authorList>
            <person name="Noda R."/>
            <person name="Kakizaki K."/>
            <person name="Minamisawa K."/>
        </authorList>
    </citation>
    <scope>NUCLEOTIDE SEQUENCE</scope>
    <source>
        <strain evidence="1">XF2</strain>
    </source>
</reference>
<dbReference type="EMBL" id="AP023093">
    <property type="protein sequence ID" value="BCE40369.1"/>
    <property type="molecule type" value="Genomic_DNA"/>
</dbReference>
<organism evidence="1">
    <name type="scientific">Bradyrhizobium diazoefficiens</name>
    <dbReference type="NCBI Taxonomy" id="1355477"/>
    <lineage>
        <taxon>Bacteria</taxon>
        <taxon>Pseudomonadati</taxon>
        <taxon>Pseudomonadota</taxon>
        <taxon>Alphaproteobacteria</taxon>
        <taxon>Hyphomicrobiales</taxon>
        <taxon>Nitrobacteraceae</taxon>
        <taxon>Bradyrhizobium</taxon>
    </lineage>
</organism>
<dbReference type="InterPro" id="IPR014057">
    <property type="entry name" value="HI1420"/>
</dbReference>
<dbReference type="AlphaFoldDB" id="A0A809XY73"/>
<dbReference type="EMBL" id="AP023092">
    <property type="protein sequence ID" value="BCE31530.1"/>
    <property type="molecule type" value="Genomic_DNA"/>
</dbReference>
<sequence length="99" mass="10929">MRWEARVTKTYRPVTPSQLADELNQAFASAEPHTISRAIGQALKDFNISEISKKAELQRTSIYRAFGNEQLPNFSTVLGVLTAGLQLKVAPKRGGHASF</sequence>